<keyword evidence="3" id="KW-0158">Chromosome</keyword>
<evidence type="ECO:0000256" key="5">
    <source>
        <dbReference type="ARBA" id="ARBA00022763"/>
    </source>
</evidence>
<feature type="compositionally biased region" description="Basic and acidic residues" evidence="12">
    <location>
        <begin position="289"/>
        <end position="304"/>
    </location>
</feature>
<evidence type="ECO:0000256" key="9">
    <source>
        <dbReference type="ARBA" id="ARBA00023204"/>
    </source>
</evidence>
<protein>
    <submittedName>
        <fullName evidence="13">Structural maintenance of chromosomes protein 6</fullName>
    </submittedName>
</protein>
<evidence type="ECO:0000313" key="13">
    <source>
        <dbReference type="EMBL" id="GBL76161.1"/>
    </source>
</evidence>
<dbReference type="PANTHER" id="PTHR19306">
    <property type="entry name" value="STRUCTURAL MAINTENANCE OF CHROMOSOMES 5,6 SMC5, SMC6"/>
    <property type="match status" value="1"/>
</dbReference>
<comment type="caution">
    <text evidence="13">The sequence shown here is derived from an EMBL/GenBank/DDBJ whole genome shotgun (WGS) entry which is preliminary data.</text>
</comment>
<dbReference type="PANTHER" id="PTHR19306:SF6">
    <property type="entry name" value="STRUCTURAL MAINTENANCE OF CHROMOSOMES PROTEIN 6"/>
    <property type="match status" value="1"/>
</dbReference>
<keyword evidence="9" id="KW-0234">DNA repair</keyword>
<proteinExistence type="predicted"/>
<keyword evidence="14" id="KW-1185">Reference proteome</keyword>
<dbReference type="GO" id="GO:0000724">
    <property type="term" value="P:double-strand break repair via homologous recombination"/>
    <property type="evidence" value="ECO:0007669"/>
    <property type="project" value="TreeGrafter"/>
</dbReference>
<evidence type="ECO:0000256" key="3">
    <source>
        <dbReference type="ARBA" id="ARBA00022454"/>
    </source>
</evidence>
<dbReference type="GO" id="GO:0003697">
    <property type="term" value="F:single-stranded DNA binding"/>
    <property type="evidence" value="ECO:0007669"/>
    <property type="project" value="TreeGrafter"/>
</dbReference>
<evidence type="ECO:0000256" key="7">
    <source>
        <dbReference type="ARBA" id="ARBA00023054"/>
    </source>
</evidence>
<feature type="coiled-coil region" evidence="11">
    <location>
        <begin position="119"/>
        <end position="153"/>
    </location>
</feature>
<evidence type="ECO:0000256" key="2">
    <source>
        <dbReference type="ARBA" id="ARBA00004286"/>
    </source>
</evidence>
<feature type="region of interest" description="Disordered" evidence="12">
    <location>
        <begin position="289"/>
        <end position="309"/>
    </location>
</feature>
<dbReference type="EMBL" id="BGPR01000009">
    <property type="protein sequence ID" value="GBL76161.1"/>
    <property type="molecule type" value="Genomic_DNA"/>
</dbReference>
<reference evidence="13 14" key="1">
    <citation type="journal article" date="2019" name="Sci. Rep.">
        <title>Orb-weaving spider Araneus ventricosus genome elucidates the spidroin gene catalogue.</title>
        <authorList>
            <person name="Kono N."/>
            <person name="Nakamura H."/>
            <person name="Ohtoshi R."/>
            <person name="Moran D.A.P."/>
            <person name="Shinohara A."/>
            <person name="Yoshida Y."/>
            <person name="Fujiwara M."/>
            <person name="Mori M."/>
            <person name="Tomita M."/>
            <person name="Arakawa K."/>
        </authorList>
    </citation>
    <scope>NUCLEOTIDE SEQUENCE [LARGE SCALE GENOMIC DNA]</scope>
</reference>
<evidence type="ECO:0000256" key="10">
    <source>
        <dbReference type="ARBA" id="ARBA00023242"/>
    </source>
</evidence>
<evidence type="ECO:0000256" key="4">
    <source>
        <dbReference type="ARBA" id="ARBA00022741"/>
    </source>
</evidence>
<dbReference type="Proteomes" id="UP000499080">
    <property type="component" value="Unassembled WGS sequence"/>
</dbReference>
<comment type="subcellular location">
    <subcellularLocation>
        <location evidence="2">Chromosome</location>
    </subcellularLocation>
    <subcellularLocation>
        <location evidence="1">Nucleus</location>
    </subcellularLocation>
</comment>
<dbReference type="AlphaFoldDB" id="A0A4Y2A8H7"/>
<keyword evidence="7 11" id="KW-0175">Coiled coil</keyword>
<name>A0A4Y2A8H7_ARAVE</name>
<evidence type="ECO:0000256" key="12">
    <source>
        <dbReference type="SAM" id="MobiDB-lite"/>
    </source>
</evidence>
<evidence type="ECO:0000256" key="8">
    <source>
        <dbReference type="ARBA" id="ARBA00023172"/>
    </source>
</evidence>
<sequence>MPAFQHPHLPPHPVLQRQNMELRIVSGATGSFVVTGNKDPLSPRPTPTVQEVTMVIKPLLYCTICSTEKNELNNILQAMDIMVECPVCVLTQATSKRFLISKDAKAERLFEFFYKGTGLEMLEDSYKSINIRKEESEAELNKKKQSLPDLRKDLRKWKRFLDSSKRISDYKNELIWANVIAMEKEVQEKEEAHKKIEEEFEEHKRDLEGCKKSFAEKSSELDEFNKQKNELVAEMENNRKKLEELKTEHEVQASFHRRNKGTLQRLQNERKKLEDDITGLEKCINEQKRRDQRNLEEEDKKRQEAIQNLQDNNTRLDNKLKTLRETINTTRSEQSNFGKVIENLRVEVNQHKYELQSIEGNLTATRNAIKSKVNAFGEHTERVLLEIRNMQQKFRKPPIGPIVIMANVGKRKAFSIGAEKHRVNASSQNEIEHFDCCDDDVITSGIVVLVNEKKTTLL</sequence>
<dbReference type="OrthoDB" id="10072614at2759"/>
<keyword evidence="8" id="KW-0233">DNA recombination</keyword>
<dbReference type="GO" id="GO:0005524">
    <property type="term" value="F:ATP binding"/>
    <property type="evidence" value="ECO:0007669"/>
    <property type="project" value="UniProtKB-KW"/>
</dbReference>
<evidence type="ECO:0000256" key="11">
    <source>
        <dbReference type="SAM" id="Coils"/>
    </source>
</evidence>
<keyword evidence="5" id="KW-0227">DNA damage</keyword>
<keyword evidence="6" id="KW-0067">ATP-binding</keyword>
<evidence type="ECO:0000313" key="14">
    <source>
        <dbReference type="Proteomes" id="UP000499080"/>
    </source>
</evidence>
<dbReference type="GO" id="GO:0035861">
    <property type="term" value="C:site of double-strand break"/>
    <property type="evidence" value="ECO:0007669"/>
    <property type="project" value="TreeGrafter"/>
</dbReference>
<accession>A0A4Y2A8H7</accession>
<evidence type="ECO:0000256" key="6">
    <source>
        <dbReference type="ARBA" id="ARBA00022840"/>
    </source>
</evidence>
<organism evidence="13 14">
    <name type="scientific">Araneus ventricosus</name>
    <name type="common">Orbweaver spider</name>
    <name type="synonym">Epeira ventricosa</name>
    <dbReference type="NCBI Taxonomy" id="182803"/>
    <lineage>
        <taxon>Eukaryota</taxon>
        <taxon>Metazoa</taxon>
        <taxon>Ecdysozoa</taxon>
        <taxon>Arthropoda</taxon>
        <taxon>Chelicerata</taxon>
        <taxon>Arachnida</taxon>
        <taxon>Araneae</taxon>
        <taxon>Araneomorphae</taxon>
        <taxon>Entelegynae</taxon>
        <taxon>Araneoidea</taxon>
        <taxon>Araneidae</taxon>
        <taxon>Araneus</taxon>
    </lineage>
</organism>
<keyword evidence="4" id="KW-0547">Nucleotide-binding</keyword>
<dbReference type="GO" id="GO:0003684">
    <property type="term" value="F:damaged DNA binding"/>
    <property type="evidence" value="ECO:0007669"/>
    <property type="project" value="TreeGrafter"/>
</dbReference>
<gene>
    <name evidence="13" type="primary">smc6_0</name>
    <name evidence="13" type="ORF">AVEN_234443_1</name>
</gene>
<dbReference type="GO" id="GO:0005634">
    <property type="term" value="C:nucleus"/>
    <property type="evidence" value="ECO:0007669"/>
    <property type="project" value="UniProtKB-SubCell"/>
</dbReference>
<evidence type="ECO:0000256" key="1">
    <source>
        <dbReference type="ARBA" id="ARBA00004123"/>
    </source>
</evidence>
<dbReference type="Gene3D" id="1.10.287.1490">
    <property type="match status" value="1"/>
</dbReference>
<dbReference type="GO" id="GO:0030915">
    <property type="term" value="C:Smc5-Smc6 complex"/>
    <property type="evidence" value="ECO:0007669"/>
    <property type="project" value="TreeGrafter"/>
</dbReference>
<keyword evidence="10" id="KW-0539">Nucleus</keyword>